<feature type="non-terminal residue" evidence="5">
    <location>
        <position position="139"/>
    </location>
</feature>
<protein>
    <submittedName>
        <fullName evidence="5">Aspartyl-tRNA synthetase</fullName>
    </submittedName>
</protein>
<evidence type="ECO:0000256" key="1">
    <source>
        <dbReference type="ARBA" id="ARBA00022598"/>
    </source>
</evidence>
<dbReference type="Gene3D" id="3.30.1360.30">
    <property type="entry name" value="GAD-like domain"/>
    <property type="match status" value="1"/>
</dbReference>
<dbReference type="EMBL" id="LS991949">
    <property type="protein sequence ID" value="SYV90053.1"/>
    <property type="molecule type" value="Genomic_DNA"/>
</dbReference>
<sequence>MDFEFALKNYGTDKPDTRYEFLIKDYSNQFKTLFGKEYVKAIIFDRDVNKNIKLIEEIFYKNGGEFFEVLDLSCATCHVGTNLAKTKEATSFKQSYALIAAGNDEESTLKALGAIRTLLNELYQLANPEQLNFLWIVNW</sequence>
<evidence type="ECO:0000313" key="5">
    <source>
        <dbReference type="EMBL" id="SYV90053.1"/>
    </source>
</evidence>
<keyword evidence="2" id="KW-0547">Nucleotide-binding</keyword>
<gene>
    <name evidence="5" type="ORF">NCTC10135_00562</name>
</gene>
<dbReference type="AlphaFoldDB" id="A0A3B0PJT7"/>
<dbReference type="GO" id="GO:0006412">
    <property type="term" value="P:translation"/>
    <property type="evidence" value="ECO:0007669"/>
    <property type="project" value="UniProtKB-KW"/>
</dbReference>
<keyword evidence="5" id="KW-0030">Aminoacyl-tRNA synthetase</keyword>
<dbReference type="Gene3D" id="3.30.930.10">
    <property type="entry name" value="Bira Bifunctional Protein, Domain 2"/>
    <property type="match status" value="1"/>
</dbReference>
<evidence type="ECO:0000256" key="2">
    <source>
        <dbReference type="ARBA" id="ARBA00022741"/>
    </source>
</evidence>
<proteinExistence type="predicted"/>
<dbReference type="GO" id="GO:0004812">
    <property type="term" value="F:aminoacyl-tRNA ligase activity"/>
    <property type="evidence" value="ECO:0007669"/>
    <property type="project" value="UniProtKB-KW"/>
</dbReference>
<dbReference type="InterPro" id="IPR004115">
    <property type="entry name" value="GAD-like_sf"/>
</dbReference>
<accession>A0A3B0PJT7</accession>
<dbReference type="GO" id="GO:0005737">
    <property type="term" value="C:cytoplasm"/>
    <property type="evidence" value="ECO:0007669"/>
    <property type="project" value="InterPro"/>
</dbReference>
<name>A0A3B0PJT7_9BACT</name>
<reference evidence="6" key="1">
    <citation type="submission" date="2018-06" db="EMBL/GenBank/DDBJ databases">
        <authorList>
            <consortium name="Pathogen Informatics"/>
        </authorList>
    </citation>
    <scope>NUCLEOTIDE SEQUENCE [LARGE SCALE GENOMIC DNA]</scope>
    <source>
        <strain evidence="6">NCTC10135</strain>
    </source>
</reference>
<keyword evidence="3" id="KW-0067">ATP-binding</keyword>
<dbReference type="GO" id="GO:0005524">
    <property type="term" value="F:ATP binding"/>
    <property type="evidence" value="ECO:0007669"/>
    <property type="project" value="UniProtKB-KW"/>
</dbReference>
<dbReference type="KEGG" id="mala:NCTC10135_00562"/>
<evidence type="ECO:0000313" key="6">
    <source>
        <dbReference type="Proteomes" id="UP000259864"/>
    </source>
</evidence>
<keyword evidence="4" id="KW-0648">Protein biosynthesis</keyword>
<organism evidence="5 6">
    <name type="scientific">Metamycoplasma alkalescens</name>
    <dbReference type="NCBI Taxonomy" id="45363"/>
    <lineage>
        <taxon>Bacteria</taxon>
        <taxon>Bacillati</taxon>
        <taxon>Mycoplasmatota</taxon>
        <taxon>Mycoplasmoidales</taxon>
        <taxon>Metamycoplasmataceae</taxon>
        <taxon>Metamycoplasma</taxon>
    </lineage>
</organism>
<evidence type="ECO:0000256" key="3">
    <source>
        <dbReference type="ARBA" id="ARBA00022840"/>
    </source>
</evidence>
<evidence type="ECO:0000256" key="4">
    <source>
        <dbReference type="ARBA" id="ARBA00022917"/>
    </source>
</evidence>
<dbReference type="Proteomes" id="UP000259864">
    <property type="component" value="Chromosome 1"/>
</dbReference>
<keyword evidence="1" id="KW-0436">Ligase</keyword>
<dbReference type="InterPro" id="IPR045864">
    <property type="entry name" value="aa-tRNA-synth_II/BPL/LPL"/>
</dbReference>